<evidence type="ECO:0000313" key="2">
    <source>
        <dbReference type="Proteomes" id="UP000078540"/>
    </source>
</evidence>
<sequence>MRRYAEEKSTSFEKRVAADEEQCTQIVRACQDNFVSEVHASVSVKTKDSAWSWAYWISGQNKDERQTFQVRDNSGTTQ</sequence>
<reference evidence="1 2" key="1">
    <citation type="submission" date="2015-09" db="EMBL/GenBank/DDBJ databases">
        <title>Atta colombica WGS genome.</title>
        <authorList>
            <person name="Nygaard S."/>
            <person name="Hu H."/>
            <person name="Boomsma J."/>
            <person name="Zhang G."/>
        </authorList>
    </citation>
    <scope>NUCLEOTIDE SEQUENCE [LARGE SCALE GENOMIC DNA]</scope>
    <source>
        <strain evidence="1">Treedump-2</strain>
        <tissue evidence="1">Whole body</tissue>
    </source>
</reference>
<organism evidence="1 2">
    <name type="scientific">Atta colombica</name>
    <dbReference type="NCBI Taxonomy" id="520822"/>
    <lineage>
        <taxon>Eukaryota</taxon>
        <taxon>Metazoa</taxon>
        <taxon>Ecdysozoa</taxon>
        <taxon>Arthropoda</taxon>
        <taxon>Hexapoda</taxon>
        <taxon>Insecta</taxon>
        <taxon>Pterygota</taxon>
        <taxon>Neoptera</taxon>
        <taxon>Endopterygota</taxon>
        <taxon>Hymenoptera</taxon>
        <taxon>Apocrita</taxon>
        <taxon>Aculeata</taxon>
        <taxon>Formicoidea</taxon>
        <taxon>Formicidae</taxon>
        <taxon>Myrmicinae</taxon>
        <taxon>Atta</taxon>
    </lineage>
</organism>
<protein>
    <submittedName>
        <fullName evidence="1">Uncharacterized protein</fullName>
    </submittedName>
</protein>
<dbReference type="EMBL" id="KQ976731">
    <property type="protein sequence ID" value="KYM76385.1"/>
    <property type="molecule type" value="Genomic_DNA"/>
</dbReference>
<proteinExistence type="predicted"/>
<dbReference type="Proteomes" id="UP000078540">
    <property type="component" value="Unassembled WGS sequence"/>
</dbReference>
<accession>A0A195AWH2</accession>
<name>A0A195AWH2_9HYME</name>
<gene>
    <name evidence="1" type="ORF">ALC53_13412</name>
</gene>
<dbReference type="AlphaFoldDB" id="A0A195AWH2"/>
<evidence type="ECO:0000313" key="1">
    <source>
        <dbReference type="EMBL" id="KYM76385.1"/>
    </source>
</evidence>
<keyword evidence="2" id="KW-1185">Reference proteome</keyword>